<name>E6Q580_9ZZZZ</name>
<evidence type="ECO:0000259" key="1">
    <source>
        <dbReference type="Pfam" id="PF01488"/>
    </source>
</evidence>
<sequence>MNVVQTPKFCFVVHPLSLEDVARYEPGAKGKGEAIVKKILEWMPAYAAVHVTGVRTPDGRETEGWFVGSPLLPQQILDLPREDIYKRIVRSIEIGAELGAQIAGLGAFTGVVGDGGITVAERSPIPVTTGNSLTIAAGLQSFFRGAHEMEVELASATVAVIGATGSIGSACARLIAPKVREVILVARNETRLKTYYERTAPELPCTVSYTTDIAAAVRRSQLVLTATSSTQDIIEPEDLLPGAVVCELSLPHDVSRRVAVERPDVLVTEGGNMVVPGEPRFERVREPGTEFDLNLPPRTALACMSETMVLALENRLENFTLGRGIELERVIEIEAMAQRCGFTLADMRAFDTAITPEKIVATRDAAARRRALATHSELV</sequence>
<dbReference type="SUPFAM" id="SSF51735">
    <property type="entry name" value="NAD(P)-binding Rossmann-fold domains"/>
    <property type="match status" value="1"/>
</dbReference>
<gene>
    <name evidence="2" type="ORF">CARN4_1048</name>
</gene>
<dbReference type="EMBL" id="CABO01000034">
    <property type="protein sequence ID" value="CBI02341.1"/>
    <property type="molecule type" value="Genomic_DNA"/>
</dbReference>
<dbReference type="AlphaFoldDB" id="E6Q580"/>
<dbReference type="InterPro" id="IPR006151">
    <property type="entry name" value="Shikm_DH/Glu-tRNA_Rdtase"/>
</dbReference>
<accession>E6Q580</accession>
<reference evidence="2" key="1">
    <citation type="submission" date="2009-10" db="EMBL/GenBank/DDBJ databases">
        <title>Diversity of trophic interactions inside an arsenic-rich microbial ecosystem.</title>
        <authorList>
            <person name="Bertin P.N."/>
            <person name="Heinrich-Salmeron A."/>
            <person name="Pelletier E."/>
            <person name="Goulhen-Chollet F."/>
            <person name="Arsene-Ploetze F."/>
            <person name="Gallien S."/>
            <person name="Calteau A."/>
            <person name="Vallenet D."/>
            <person name="Casiot C."/>
            <person name="Chane-Woon-Ming B."/>
            <person name="Giloteaux L."/>
            <person name="Barakat M."/>
            <person name="Bonnefoy V."/>
            <person name="Bruneel O."/>
            <person name="Chandler M."/>
            <person name="Cleiss J."/>
            <person name="Duran R."/>
            <person name="Elbaz-Poulichet F."/>
            <person name="Fonknechten N."/>
            <person name="Lauga B."/>
            <person name="Mornico D."/>
            <person name="Ortet P."/>
            <person name="Schaeffer C."/>
            <person name="Siguier P."/>
            <person name="Alexander Thil Smith A."/>
            <person name="Van Dorsselaer A."/>
            <person name="Weissenbach J."/>
            <person name="Medigue C."/>
            <person name="Le Paslier D."/>
        </authorList>
    </citation>
    <scope>NUCLEOTIDE SEQUENCE</scope>
</reference>
<organism evidence="2">
    <name type="scientific">mine drainage metagenome</name>
    <dbReference type="NCBI Taxonomy" id="410659"/>
    <lineage>
        <taxon>unclassified sequences</taxon>
        <taxon>metagenomes</taxon>
        <taxon>ecological metagenomes</taxon>
    </lineage>
</organism>
<dbReference type="InterPro" id="IPR036291">
    <property type="entry name" value="NAD(P)-bd_dom_sf"/>
</dbReference>
<comment type="caution">
    <text evidence="2">The sequence shown here is derived from an EMBL/GenBank/DDBJ whole genome shotgun (WGS) entry which is preliminary data.</text>
</comment>
<protein>
    <submittedName>
        <fullName evidence="2">Shikimate/quinate 5-dehydrogenase</fullName>
    </submittedName>
</protein>
<feature type="domain" description="Quinate/shikimate 5-dehydrogenase/glutamyl-tRNA reductase" evidence="1">
    <location>
        <begin position="152"/>
        <end position="259"/>
    </location>
</feature>
<dbReference type="Gene3D" id="3.40.50.720">
    <property type="entry name" value="NAD(P)-binding Rossmann-like Domain"/>
    <property type="match status" value="1"/>
</dbReference>
<dbReference type="Pfam" id="PF01488">
    <property type="entry name" value="Shikimate_DH"/>
    <property type="match status" value="1"/>
</dbReference>
<proteinExistence type="predicted"/>
<evidence type="ECO:0000313" key="2">
    <source>
        <dbReference type="EMBL" id="CBI02341.1"/>
    </source>
</evidence>